<dbReference type="InterPro" id="IPR050628">
    <property type="entry name" value="SNF2_RAD54_helicase_TF"/>
</dbReference>
<feature type="region of interest" description="Disordered" evidence="9">
    <location>
        <begin position="79"/>
        <end position="98"/>
    </location>
</feature>
<dbReference type="EMBL" id="ASPP01032764">
    <property type="protein sequence ID" value="ETO03643.1"/>
    <property type="molecule type" value="Genomic_DNA"/>
</dbReference>
<evidence type="ECO:0000256" key="9">
    <source>
        <dbReference type="SAM" id="MobiDB-lite"/>
    </source>
</evidence>
<dbReference type="Pfam" id="PF00097">
    <property type="entry name" value="zf-C3HC4"/>
    <property type="match status" value="1"/>
</dbReference>
<dbReference type="Gene3D" id="3.40.50.300">
    <property type="entry name" value="P-loop containing nucleotide triphosphate hydrolases"/>
    <property type="match status" value="1"/>
</dbReference>
<dbReference type="GO" id="GO:0004386">
    <property type="term" value="F:helicase activity"/>
    <property type="evidence" value="ECO:0007669"/>
    <property type="project" value="UniProtKB-KW"/>
</dbReference>
<dbReference type="AlphaFoldDB" id="X6LNY8"/>
<dbReference type="PANTHER" id="PTHR45626">
    <property type="entry name" value="TRANSCRIPTION TERMINATION FACTOR 2-RELATED"/>
    <property type="match status" value="1"/>
</dbReference>
<keyword evidence="7" id="KW-0067">ATP-binding</keyword>
<keyword evidence="6" id="KW-0862">Zinc</keyword>
<evidence type="ECO:0000313" key="11">
    <source>
        <dbReference type="EMBL" id="ETO03643.1"/>
    </source>
</evidence>
<organism evidence="11 12">
    <name type="scientific">Reticulomyxa filosa</name>
    <dbReference type="NCBI Taxonomy" id="46433"/>
    <lineage>
        <taxon>Eukaryota</taxon>
        <taxon>Sar</taxon>
        <taxon>Rhizaria</taxon>
        <taxon>Retaria</taxon>
        <taxon>Foraminifera</taxon>
        <taxon>Monothalamids</taxon>
        <taxon>Reticulomyxidae</taxon>
        <taxon>Reticulomyxa</taxon>
    </lineage>
</organism>
<dbReference type="InterPro" id="IPR017907">
    <property type="entry name" value="Znf_RING_CS"/>
</dbReference>
<evidence type="ECO:0000256" key="2">
    <source>
        <dbReference type="ARBA" id="ARBA00022741"/>
    </source>
</evidence>
<dbReference type="InterPro" id="IPR013083">
    <property type="entry name" value="Znf_RING/FYVE/PHD"/>
</dbReference>
<evidence type="ECO:0000256" key="6">
    <source>
        <dbReference type="ARBA" id="ARBA00022833"/>
    </source>
</evidence>
<dbReference type="GO" id="GO:0005634">
    <property type="term" value="C:nucleus"/>
    <property type="evidence" value="ECO:0007669"/>
    <property type="project" value="TreeGrafter"/>
</dbReference>
<evidence type="ECO:0000256" key="8">
    <source>
        <dbReference type="PROSITE-ProRule" id="PRU00175"/>
    </source>
</evidence>
<dbReference type="CDD" id="cd18793">
    <property type="entry name" value="SF2_C_SNF"/>
    <property type="match status" value="1"/>
</dbReference>
<protein>
    <recommendedName>
        <fullName evidence="10">RING-type domain-containing protein</fullName>
    </recommendedName>
</protein>
<keyword evidence="1" id="KW-0479">Metal-binding</keyword>
<keyword evidence="12" id="KW-1185">Reference proteome</keyword>
<dbReference type="Pfam" id="PF00271">
    <property type="entry name" value="Helicase_C"/>
    <property type="match status" value="1"/>
</dbReference>
<sequence>MTNNTVKNGGFEVSSVIAFNQPGTEGDTEECPVCTEVMEDPFITPCKHLFCFGCISAWVHQTRSCPLCRSEIKGEEKLKKHVRPSKKKEEEVDVKREDEKKEEKSNAIVFDGKVKVLMKQLNKLREEKPTDKILIFTMFSECASWLTQELQKNHFNYQTLHSGMTIRKRQEALKSFQHDPNVNVFVLTIRTGAIG</sequence>
<dbReference type="SMART" id="SM00184">
    <property type="entry name" value="RING"/>
    <property type="match status" value="1"/>
</dbReference>
<dbReference type="GO" id="GO:0008094">
    <property type="term" value="F:ATP-dependent activity, acting on DNA"/>
    <property type="evidence" value="ECO:0007669"/>
    <property type="project" value="TreeGrafter"/>
</dbReference>
<evidence type="ECO:0000256" key="4">
    <source>
        <dbReference type="ARBA" id="ARBA00022801"/>
    </source>
</evidence>
<dbReference type="InterPro" id="IPR018957">
    <property type="entry name" value="Znf_C3HC4_RING-type"/>
</dbReference>
<dbReference type="InterPro" id="IPR001650">
    <property type="entry name" value="Helicase_C-like"/>
</dbReference>
<dbReference type="InterPro" id="IPR027417">
    <property type="entry name" value="P-loop_NTPase"/>
</dbReference>
<dbReference type="GO" id="GO:0005524">
    <property type="term" value="F:ATP binding"/>
    <property type="evidence" value="ECO:0007669"/>
    <property type="project" value="UniProtKB-KW"/>
</dbReference>
<evidence type="ECO:0000259" key="10">
    <source>
        <dbReference type="PROSITE" id="PS50089"/>
    </source>
</evidence>
<dbReference type="GO" id="GO:0008270">
    <property type="term" value="F:zinc ion binding"/>
    <property type="evidence" value="ECO:0007669"/>
    <property type="project" value="UniProtKB-KW"/>
</dbReference>
<feature type="compositionally biased region" description="Basic and acidic residues" evidence="9">
    <location>
        <begin position="87"/>
        <end position="98"/>
    </location>
</feature>
<evidence type="ECO:0000256" key="5">
    <source>
        <dbReference type="ARBA" id="ARBA00022806"/>
    </source>
</evidence>
<evidence type="ECO:0000256" key="3">
    <source>
        <dbReference type="ARBA" id="ARBA00022771"/>
    </source>
</evidence>
<gene>
    <name evidence="11" type="ORF">RFI_33759</name>
</gene>
<reference evidence="11 12" key="1">
    <citation type="journal article" date="2013" name="Curr. Biol.">
        <title>The Genome of the Foraminiferan Reticulomyxa filosa.</title>
        <authorList>
            <person name="Glockner G."/>
            <person name="Hulsmann N."/>
            <person name="Schleicher M."/>
            <person name="Noegel A.A."/>
            <person name="Eichinger L."/>
            <person name="Gallinger C."/>
            <person name="Pawlowski J."/>
            <person name="Sierra R."/>
            <person name="Euteneuer U."/>
            <person name="Pillet L."/>
            <person name="Moustafa A."/>
            <person name="Platzer M."/>
            <person name="Groth M."/>
            <person name="Szafranski K."/>
            <person name="Schliwa M."/>
        </authorList>
    </citation>
    <scope>NUCLEOTIDE SEQUENCE [LARGE SCALE GENOMIC DNA]</scope>
</reference>
<dbReference type="SUPFAM" id="SSF52540">
    <property type="entry name" value="P-loop containing nucleoside triphosphate hydrolases"/>
    <property type="match status" value="1"/>
</dbReference>
<feature type="non-terminal residue" evidence="11">
    <location>
        <position position="195"/>
    </location>
</feature>
<proteinExistence type="predicted"/>
<dbReference type="GO" id="GO:0006281">
    <property type="term" value="P:DNA repair"/>
    <property type="evidence" value="ECO:0007669"/>
    <property type="project" value="TreeGrafter"/>
</dbReference>
<keyword evidence="4" id="KW-0378">Hydrolase</keyword>
<dbReference type="InterPro" id="IPR049730">
    <property type="entry name" value="SNF2/RAD54-like_C"/>
</dbReference>
<evidence type="ECO:0000256" key="7">
    <source>
        <dbReference type="ARBA" id="ARBA00022840"/>
    </source>
</evidence>
<dbReference type="GO" id="GO:0016787">
    <property type="term" value="F:hydrolase activity"/>
    <property type="evidence" value="ECO:0007669"/>
    <property type="project" value="UniProtKB-KW"/>
</dbReference>
<comment type="caution">
    <text evidence="11">The sequence shown here is derived from an EMBL/GenBank/DDBJ whole genome shotgun (WGS) entry which is preliminary data.</text>
</comment>
<dbReference type="PANTHER" id="PTHR45626:SF38">
    <property type="entry name" value="DEAD-BOX PROTEIN"/>
    <property type="match status" value="1"/>
</dbReference>
<dbReference type="OrthoDB" id="6270329at2759"/>
<evidence type="ECO:0000313" key="12">
    <source>
        <dbReference type="Proteomes" id="UP000023152"/>
    </source>
</evidence>
<dbReference type="PROSITE" id="PS00518">
    <property type="entry name" value="ZF_RING_1"/>
    <property type="match status" value="1"/>
</dbReference>
<feature type="domain" description="RING-type" evidence="10">
    <location>
        <begin position="31"/>
        <end position="69"/>
    </location>
</feature>
<dbReference type="Proteomes" id="UP000023152">
    <property type="component" value="Unassembled WGS sequence"/>
</dbReference>
<accession>X6LNY8</accession>
<keyword evidence="5" id="KW-0347">Helicase</keyword>
<keyword evidence="2" id="KW-0547">Nucleotide-binding</keyword>
<keyword evidence="3 8" id="KW-0863">Zinc-finger</keyword>
<evidence type="ECO:0000256" key="1">
    <source>
        <dbReference type="ARBA" id="ARBA00022723"/>
    </source>
</evidence>
<name>X6LNY8_RETFI</name>
<dbReference type="InterPro" id="IPR001841">
    <property type="entry name" value="Znf_RING"/>
</dbReference>
<dbReference type="Gene3D" id="3.30.40.10">
    <property type="entry name" value="Zinc/RING finger domain, C3HC4 (zinc finger)"/>
    <property type="match status" value="1"/>
</dbReference>
<dbReference type="PROSITE" id="PS50089">
    <property type="entry name" value="ZF_RING_2"/>
    <property type="match status" value="1"/>
</dbReference>
<dbReference type="SUPFAM" id="SSF57850">
    <property type="entry name" value="RING/U-box"/>
    <property type="match status" value="1"/>
</dbReference>